<dbReference type="SUPFAM" id="SSF56349">
    <property type="entry name" value="DNA breaking-rejoining enzymes"/>
    <property type="match status" value="1"/>
</dbReference>
<evidence type="ECO:0000313" key="4">
    <source>
        <dbReference type="EMBL" id="QNL93125.1"/>
    </source>
</evidence>
<accession>A0ABX6SS78</accession>
<dbReference type="InterPro" id="IPR013762">
    <property type="entry name" value="Integrase-like_cat_sf"/>
</dbReference>
<dbReference type="CDD" id="cd01189">
    <property type="entry name" value="INT_ICEBs1_C_like"/>
    <property type="match status" value="1"/>
</dbReference>
<dbReference type="InterPro" id="IPR050090">
    <property type="entry name" value="Tyrosine_recombinase_XerCD"/>
</dbReference>
<protein>
    <submittedName>
        <fullName evidence="4">Site-specific integrase</fullName>
    </submittedName>
</protein>
<feature type="region of interest" description="Disordered" evidence="2">
    <location>
        <begin position="86"/>
        <end position="106"/>
    </location>
</feature>
<evidence type="ECO:0000259" key="3">
    <source>
        <dbReference type="PROSITE" id="PS51898"/>
    </source>
</evidence>
<keyword evidence="5" id="KW-1185">Reference proteome</keyword>
<evidence type="ECO:0000256" key="1">
    <source>
        <dbReference type="ARBA" id="ARBA00023172"/>
    </source>
</evidence>
<sequence>MRSGELLGLRWGDIDVAKWQLRIERALHYDETLPRGERYVIGPVKGGRPRTITFDATCEHLLQAWRRELPGLLTGDGNVTPLHGLRSGDPVFPSRPRRAATQSGLPSRFQRVQKLYREAHPTQDLPTLNVHELRHTHASLLFEAGQSVKVVQERLGHASAQVTLDTGSAGDDRHST</sequence>
<gene>
    <name evidence="4" type="ORF">H9L21_08185</name>
</gene>
<dbReference type="Proteomes" id="UP000515871">
    <property type="component" value="Chromosome"/>
</dbReference>
<dbReference type="PANTHER" id="PTHR30349">
    <property type="entry name" value="PHAGE INTEGRASE-RELATED"/>
    <property type="match status" value="1"/>
</dbReference>
<dbReference type="PROSITE" id="PS51898">
    <property type="entry name" value="TYR_RECOMBINASE"/>
    <property type="match status" value="1"/>
</dbReference>
<evidence type="ECO:0000313" key="5">
    <source>
        <dbReference type="Proteomes" id="UP000515871"/>
    </source>
</evidence>
<organism evidence="4 5">
    <name type="scientific">Aeromicrobium senzhongii</name>
    <dbReference type="NCBI Taxonomy" id="2663859"/>
    <lineage>
        <taxon>Bacteria</taxon>
        <taxon>Bacillati</taxon>
        <taxon>Actinomycetota</taxon>
        <taxon>Actinomycetes</taxon>
        <taxon>Propionibacteriales</taxon>
        <taxon>Nocardioidaceae</taxon>
        <taxon>Aeromicrobium</taxon>
    </lineage>
</organism>
<dbReference type="InterPro" id="IPR002104">
    <property type="entry name" value="Integrase_catalytic"/>
</dbReference>
<dbReference type="PANTHER" id="PTHR30349:SF64">
    <property type="entry name" value="PROPHAGE INTEGRASE INTD-RELATED"/>
    <property type="match status" value="1"/>
</dbReference>
<reference evidence="4 5" key="1">
    <citation type="submission" date="2020-08" db="EMBL/GenBank/DDBJ databases">
        <title>Novel species in genus Aeromicrobium.</title>
        <authorList>
            <person name="Zhang G."/>
        </authorList>
    </citation>
    <scope>NUCLEOTIDE SEQUENCE [LARGE SCALE GENOMIC DNA]</scope>
    <source>
        <strain evidence="5">zg-629</strain>
    </source>
</reference>
<dbReference type="EMBL" id="CP060587">
    <property type="protein sequence ID" value="QNL93125.1"/>
    <property type="molecule type" value="Genomic_DNA"/>
</dbReference>
<dbReference type="Pfam" id="PF00589">
    <property type="entry name" value="Phage_integrase"/>
    <property type="match status" value="1"/>
</dbReference>
<evidence type="ECO:0000256" key="2">
    <source>
        <dbReference type="SAM" id="MobiDB-lite"/>
    </source>
</evidence>
<keyword evidence="1" id="KW-0233">DNA recombination</keyword>
<name>A0ABX6SS78_9ACTN</name>
<feature type="domain" description="Tyr recombinase" evidence="3">
    <location>
        <begin position="1"/>
        <end position="176"/>
    </location>
</feature>
<dbReference type="Gene3D" id="1.10.443.10">
    <property type="entry name" value="Intergrase catalytic core"/>
    <property type="match status" value="1"/>
</dbReference>
<proteinExistence type="predicted"/>
<dbReference type="InterPro" id="IPR011010">
    <property type="entry name" value="DNA_brk_join_enz"/>
</dbReference>